<evidence type="ECO:0000259" key="1">
    <source>
        <dbReference type="Pfam" id="PF07484"/>
    </source>
</evidence>
<comment type="caution">
    <text evidence="2">The sequence shown here is derived from an EMBL/GenBank/DDBJ whole genome shotgun (WGS) entry which is preliminary data.</text>
</comment>
<dbReference type="InterPro" id="IPR037053">
    <property type="entry name" value="Phage_tail_collar_dom_sf"/>
</dbReference>
<organism evidence="2 3">
    <name type="scientific">Janthinobacterium lividum</name>
    <dbReference type="NCBI Taxonomy" id="29581"/>
    <lineage>
        <taxon>Bacteria</taxon>
        <taxon>Pseudomonadati</taxon>
        <taxon>Pseudomonadota</taxon>
        <taxon>Betaproteobacteria</taxon>
        <taxon>Burkholderiales</taxon>
        <taxon>Oxalobacteraceae</taxon>
        <taxon>Janthinobacterium</taxon>
    </lineage>
</organism>
<dbReference type="SUPFAM" id="SSF88874">
    <property type="entry name" value="Receptor-binding domain of short tail fibre protein gp12"/>
    <property type="match status" value="1"/>
</dbReference>
<reference evidence="2 3" key="1">
    <citation type="submission" date="2023-08" db="EMBL/GenBank/DDBJ databases">
        <title>Draft genome sequence of Janthinobacterium lividum.</title>
        <authorList>
            <person name="Chun B.H."/>
            <person name="Lee Y."/>
        </authorList>
    </citation>
    <scope>NUCLEOTIDE SEQUENCE [LARGE SCALE GENOMIC DNA]</scope>
    <source>
        <strain evidence="2 3">AMJK</strain>
    </source>
</reference>
<dbReference type="Pfam" id="PF07484">
    <property type="entry name" value="Collar"/>
    <property type="match status" value="1"/>
</dbReference>
<dbReference type="EMBL" id="JAVFKP010000012">
    <property type="protein sequence ID" value="MDQ4629820.1"/>
    <property type="molecule type" value="Genomic_DNA"/>
</dbReference>
<accession>A0ABU0Y1Z2</accession>
<evidence type="ECO:0000313" key="3">
    <source>
        <dbReference type="Proteomes" id="UP001237592"/>
    </source>
</evidence>
<evidence type="ECO:0000313" key="2">
    <source>
        <dbReference type="EMBL" id="MDQ4629820.1"/>
    </source>
</evidence>
<feature type="domain" description="Phage tail collar" evidence="1">
    <location>
        <begin position="7"/>
        <end position="63"/>
    </location>
</feature>
<proteinExistence type="predicted"/>
<dbReference type="Proteomes" id="UP001237592">
    <property type="component" value="Unassembled WGS sequence"/>
</dbReference>
<dbReference type="RefSeq" id="WP_307780778.1">
    <property type="nucleotide sequence ID" value="NZ_JAVFKP010000012.1"/>
</dbReference>
<dbReference type="Gene3D" id="3.90.1340.10">
    <property type="entry name" value="Phage tail collar domain"/>
    <property type="match status" value="1"/>
</dbReference>
<keyword evidence="3" id="KW-1185">Reference proteome</keyword>
<sequence length="177" mass="18596">MTTPYVGEIRLFAFPRIPTGWFACDGSLKPIANNEVLFTLLGTTYGGDGVNTFAVPDLRGQVPLHMGTGPGLTNRPIGQRSGSESVTLLATQLPSHTHPFNVNSTLATANVPATNLLLTAPSNNDKMYTSDLTGLTAYALATTATGTTGGNLPHENTMPTLTASFCIAWAGIFPSQQ</sequence>
<gene>
    <name evidence="2" type="ORF">RB624_28385</name>
</gene>
<name>A0ABU0Y1Z2_9BURK</name>
<protein>
    <submittedName>
        <fullName evidence="2">Tail fiber protein</fullName>
    </submittedName>
</protein>
<dbReference type="InterPro" id="IPR011083">
    <property type="entry name" value="Phage_tail_collar_dom"/>
</dbReference>